<gene>
    <name evidence="2" type="ORF">F511_11713</name>
</gene>
<evidence type="ECO:0000313" key="3">
    <source>
        <dbReference type="Proteomes" id="UP000250235"/>
    </source>
</evidence>
<proteinExistence type="predicted"/>
<dbReference type="EMBL" id="KV018454">
    <property type="protein sequence ID" value="KZV17143.1"/>
    <property type="molecule type" value="Genomic_DNA"/>
</dbReference>
<reference evidence="2 3" key="1">
    <citation type="journal article" date="2015" name="Proc. Natl. Acad. Sci. U.S.A.">
        <title>The resurrection genome of Boea hygrometrica: A blueprint for survival of dehydration.</title>
        <authorList>
            <person name="Xiao L."/>
            <person name="Yang G."/>
            <person name="Zhang L."/>
            <person name="Yang X."/>
            <person name="Zhao S."/>
            <person name="Ji Z."/>
            <person name="Zhou Q."/>
            <person name="Hu M."/>
            <person name="Wang Y."/>
            <person name="Chen M."/>
            <person name="Xu Y."/>
            <person name="Jin H."/>
            <person name="Xiao X."/>
            <person name="Hu G."/>
            <person name="Bao F."/>
            <person name="Hu Y."/>
            <person name="Wan P."/>
            <person name="Li L."/>
            <person name="Deng X."/>
            <person name="Kuang T."/>
            <person name="Xiang C."/>
            <person name="Zhu J.K."/>
            <person name="Oliver M.J."/>
            <person name="He Y."/>
        </authorList>
    </citation>
    <scope>NUCLEOTIDE SEQUENCE [LARGE SCALE GENOMIC DNA]</scope>
    <source>
        <strain evidence="3">cv. XS01</strain>
    </source>
</reference>
<feature type="compositionally biased region" description="Gly residues" evidence="1">
    <location>
        <begin position="1015"/>
        <end position="1024"/>
    </location>
</feature>
<evidence type="ECO:0008006" key="4">
    <source>
        <dbReference type="Google" id="ProtNLM"/>
    </source>
</evidence>
<name>A0A2Z7A8I9_9LAMI</name>
<feature type="compositionally biased region" description="Basic and acidic residues" evidence="1">
    <location>
        <begin position="979"/>
        <end position="988"/>
    </location>
</feature>
<keyword evidence="3" id="KW-1185">Reference proteome</keyword>
<evidence type="ECO:0000256" key="1">
    <source>
        <dbReference type="SAM" id="MobiDB-lite"/>
    </source>
</evidence>
<evidence type="ECO:0000313" key="2">
    <source>
        <dbReference type="EMBL" id="KZV17143.1"/>
    </source>
</evidence>
<feature type="region of interest" description="Disordered" evidence="1">
    <location>
        <begin position="977"/>
        <end position="1024"/>
    </location>
</feature>
<accession>A0A2Z7A8I9</accession>
<dbReference type="Proteomes" id="UP000250235">
    <property type="component" value="Unassembled WGS sequence"/>
</dbReference>
<sequence length="1024" mass="114809">MVVSTIQGTLVEISEEIFAGAFELPMDGLTDLSEVQKDLVFDARSIFSDSGEQVSISCKNEMKIEFRLLSDILEKSIFVKAGSFDVVTHERFLLMAAIIGGVKINWGRLLFNIFKEMVTVGSRQAKGYAIQICVLLKNVPALELGNSKAFPSHRILTKKMVHRYVVINENVIVEEVAEKPRMKRASVKRAVSQKRPATADVVEPFVSKKKRAKVGKADKGSVHIIVAQEAVPLQIVEPTPAAPAEQSPVPKRKSKRRRFHLLTDSDDEIATERGAVEEAVENIFEEQREATSDVLVVEETIVGGLTEKASEPMVENEPVVESTAEEVRTTSTDDVDLIIEQVIAETAQNEAEEEEQTVDVEGTYNESSVDASAEYIVTEPKSETAKDEEKLTGDESMSLEEILLTIPVDCPLPSALGEITNIQLGKSVSIPGINEGDWYKVSLPKIPVDAKGKAPLEIVDPVKGNTAKEQFLLIVADVDLLVQLRERVIDEVDRFFNSFSLKNLANLKIEDIYEKEEQVFFRAETDSTREALQRKKYILTKYRELLIRKFLEAHRINFVPIEGSSAIYLKVLGMLSNLHLFVLDELKQLSQAHSLRREKTCCYSVFQGPNRDRGAVIARSNTNIRSSCWIRTMLRVNGIWVIEPCAYYWKPFPKQVICTEISHRISYVDTLPPISEFFKVMKKSWADVCIEAAKFFVSGKILLVGSLNFCRAIAFVESTPVFGSRRPTVTYWGWYQLCIVFARYCLFGGLSTDDIRNFVSTIDAERSFLRDVQSVVSSVFVDQSVQSFLDQRPHSLSTSTDYSMHFVEYDIHLEDDSAPDQFILPSSATTISASLAALRESFSNLVANQSRDFWKTSDAHIEVMCKINHVERVFLDSLADKIETFRGLFKRSRQEAQNYNNALSLALKAVRTQNAILSTDLAASQKEVKDLQVALSKDFDDKLADICNELLEFRVETQGQLASLGNHHAKLIAYLNQGSDDKKGEDSSSRPQPPPGDQNRPSDGSGNRAYDPRRFGGGTGKRKW</sequence>
<protein>
    <recommendedName>
        <fullName evidence="4">Splicing factor 3B subunit 1-like</fullName>
    </recommendedName>
</protein>
<organism evidence="2 3">
    <name type="scientific">Dorcoceras hygrometricum</name>
    <dbReference type="NCBI Taxonomy" id="472368"/>
    <lineage>
        <taxon>Eukaryota</taxon>
        <taxon>Viridiplantae</taxon>
        <taxon>Streptophyta</taxon>
        <taxon>Embryophyta</taxon>
        <taxon>Tracheophyta</taxon>
        <taxon>Spermatophyta</taxon>
        <taxon>Magnoliopsida</taxon>
        <taxon>eudicotyledons</taxon>
        <taxon>Gunneridae</taxon>
        <taxon>Pentapetalae</taxon>
        <taxon>asterids</taxon>
        <taxon>lamiids</taxon>
        <taxon>Lamiales</taxon>
        <taxon>Gesneriaceae</taxon>
        <taxon>Didymocarpoideae</taxon>
        <taxon>Trichosporeae</taxon>
        <taxon>Loxocarpinae</taxon>
        <taxon>Dorcoceras</taxon>
    </lineage>
</organism>
<dbReference type="AlphaFoldDB" id="A0A2Z7A8I9"/>